<evidence type="ECO:0000313" key="1">
    <source>
        <dbReference type="EMBL" id="SEE92939.1"/>
    </source>
</evidence>
<dbReference type="EMBL" id="FNUD01000002">
    <property type="protein sequence ID" value="SEE92939.1"/>
    <property type="molecule type" value="Genomic_DNA"/>
</dbReference>
<name>A0A0J6GFI6_PSEDM</name>
<accession>A0A0J6GFI6</accession>
<evidence type="ECO:0000313" key="2">
    <source>
        <dbReference type="Proteomes" id="UP000183613"/>
    </source>
</evidence>
<proteinExistence type="predicted"/>
<reference evidence="1" key="1">
    <citation type="submission" date="2016-10" db="EMBL/GenBank/DDBJ databases">
        <authorList>
            <person name="Varghese N."/>
            <person name="Submissions S."/>
        </authorList>
    </citation>
    <scope>NUCLEOTIDE SEQUENCE [LARGE SCALE GENOMIC DNA]</scope>
    <source>
        <strain evidence="1">LMG 25555</strain>
    </source>
</reference>
<dbReference type="InterPro" id="IPR047727">
    <property type="entry name" value="Sce7725-like"/>
</dbReference>
<comment type="caution">
    <text evidence="1">The sequence shown here is derived from an EMBL/GenBank/DDBJ whole genome shotgun (WGS) entry which is preliminary data.</text>
</comment>
<sequence>MYYPILKAKRHELKTLFDLAAVLSVNKYKPVIEPVNGLLKPLITTIEQLHKNSVSPLVVINPSQGHFAKNSSSGVFGLLQADSKSANKFVPCIKVRDSADTAALALLATYPSAAIYLENDVGVSSVGLLNGASCVLLNQQKVDSDIVDKLTNVVLYADSFAKKKRNADYGPKSFFSGLHVSYKKRPNVTGFGDFTIMGEEYLDAGGPAYVVALHVSHIDALSPNSLHVHHYCSTVDDKVPTNSGGKYKEALDKMFLFDAANPGVYDRTLGMGEFRASHAARHFPGLGIVKEMCMKHHIETVCNFI</sequence>
<evidence type="ECO:0008006" key="3">
    <source>
        <dbReference type="Google" id="ProtNLM"/>
    </source>
</evidence>
<dbReference type="PATRIC" id="fig|882211.3.peg.177"/>
<keyword evidence="2" id="KW-1185">Reference proteome</keyword>
<gene>
    <name evidence="1" type="ORF">SAMN04489800_2893</name>
</gene>
<organism evidence="1 2">
    <name type="scientific">Pseudomonas deceptionensis</name>
    <dbReference type="NCBI Taxonomy" id="882211"/>
    <lineage>
        <taxon>Bacteria</taxon>
        <taxon>Pseudomonadati</taxon>
        <taxon>Pseudomonadota</taxon>
        <taxon>Gammaproteobacteria</taxon>
        <taxon>Pseudomonadales</taxon>
        <taxon>Pseudomonadaceae</taxon>
        <taxon>Pseudomonas</taxon>
    </lineage>
</organism>
<dbReference type="NCBIfam" id="NF033831">
    <property type="entry name" value="sce7725_fam"/>
    <property type="match status" value="1"/>
</dbReference>
<dbReference type="Proteomes" id="UP000183613">
    <property type="component" value="Unassembled WGS sequence"/>
</dbReference>
<dbReference type="AlphaFoldDB" id="A0A0J6GFI6"/>
<dbReference type="RefSeq" id="WP_048358146.1">
    <property type="nucleotide sequence ID" value="NZ_FNUD01000002.1"/>
</dbReference>
<protein>
    <recommendedName>
        <fullName evidence="3">Sce7725 family protein</fullName>
    </recommendedName>
</protein>
<dbReference type="OrthoDB" id="8910160at2"/>